<dbReference type="Proteomes" id="UP001069802">
    <property type="component" value="Unassembled WGS sequence"/>
</dbReference>
<organism evidence="5 6">
    <name type="scientific">Kiloniella laminariae</name>
    <dbReference type="NCBI Taxonomy" id="454162"/>
    <lineage>
        <taxon>Bacteria</taxon>
        <taxon>Pseudomonadati</taxon>
        <taxon>Pseudomonadota</taxon>
        <taxon>Alphaproteobacteria</taxon>
        <taxon>Rhodospirillales</taxon>
        <taxon>Kiloniellaceae</taxon>
        <taxon>Kiloniella</taxon>
    </lineage>
</organism>
<comment type="caution">
    <text evidence="5">The sequence shown here is derived from an EMBL/GenBank/DDBJ whole genome shotgun (WGS) entry which is preliminary data.</text>
</comment>
<evidence type="ECO:0000256" key="3">
    <source>
        <dbReference type="SAM" id="Phobius"/>
    </source>
</evidence>
<keyword evidence="3" id="KW-0812">Transmembrane</keyword>
<dbReference type="InterPro" id="IPR036249">
    <property type="entry name" value="Thioredoxin-like_sf"/>
</dbReference>
<proteinExistence type="inferred from homology"/>
<dbReference type="RefSeq" id="WP_269423156.1">
    <property type="nucleotide sequence ID" value="NZ_JAPWGY010000003.1"/>
</dbReference>
<dbReference type="PROSITE" id="PS51352">
    <property type="entry name" value="THIOREDOXIN_2"/>
    <property type="match status" value="1"/>
</dbReference>
<evidence type="ECO:0000256" key="2">
    <source>
        <dbReference type="ARBA" id="ARBA00023008"/>
    </source>
</evidence>
<reference evidence="5" key="1">
    <citation type="submission" date="2022-12" db="EMBL/GenBank/DDBJ databases">
        <title>Bacterial isolates from different developmental stages of Nematostella vectensis.</title>
        <authorList>
            <person name="Fraune S."/>
        </authorList>
    </citation>
    <scope>NUCLEOTIDE SEQUENCE</scope>
    <source>
        <strain evidence="5">G21630-S1</strain>
    </source>
</reference>
<accession>A0ABT4LIN8</accession>
<protein>
    <submittedName>
        <fullName evidence="5">SCO family protein</fullName>
    </submittedName>
</protein>
<comment type="similarity">
    <text evidence="1">Belongs to the SCO1/2 family.</text>
</comment>
<dbReference type="PANTHER" id="PTHR12151:SF5">
    <property type="entry name" value="AT19154P"/>
    <property type="match status" value="1"/>
</dbReference>
<dbReference type="SUPFAM" id="SSF52833">
    <property type="entry name" value="Thioredoxin-like"/>
    <property type="match status" value="1"/>
</dbReference>
<dbReference type="InterPro" id="IPR013766">
    <property type="entry name" value="Thioredoxin_domain"/>
</dbReference>
<evidence type="ECO:0000313" key="5">
    <source>
        <dbReference type="EMBL" id="MCZ4280970.1"/>
    </source>
</evidence>
<keyword evidence="3" id="KW-0472">Membrane</keyword>
<keyword evidence="2" id="KW-0186">Copper</keyword>
<gene>
    <name evidence="5" type="ORF">O4H49_09295</name>
</gene>
<dbReference type="EMBL" id="JAPWGY010000003">
    <property type="protein sequence ID" value="MCZ4280970.1"/>
    <property type="molecule type" value="Genomic_DNA"/>
</dbReference>
<name>A0ABT4LIN8_9PROT</name>
<sequence>MPTSFLSRSVFVIALALIVAAAVFLGMNYLNKSSSNNARSLIGGPFSLVTHTGKAVTEKDFEGKYMLIYFGYTFCPDVCPTSLTLLSDAMDIVEAKDPELAGLVVPVFITVDPERDTVSALKDYVGHFYPTMVGLTGSLEQVSAAAKSYKVFYQKAEAEESSDYLMDHSSITYLMGPDGVYVKHYSHGTNGEVMAASLLEILKK</sequence>
<keyword evidence="6" id="KW-1185">Reference proteome</keyword>
<dbReference type="Gene3D" id="3.40.30.10">
    <property type="entry name" value="Glutaredoxin"/>
    <property type="match status" value="1"/>
</dbReference>
<feature type="domain" description="Thioredoxin" evidence="4">
    <location>
        <begin position="37"/>
        <end position="204"/>
    </location>
</feature>
<dbReference type="PANTHER" id="PTHR12151">
    <property type="entry name" value="ELECTRON TRANSPORT PROTIN SCO1/SENC FAMILY MEMBER"/>
    <property type="match status" value="1"/>
</dbReference>
<dbReference type="InterPro" id="IPR003782">
    <property type="entry name" value="SCO1/SenC"/>
</dbReference>
<evidence type="ECO:0000256" key="1">
    <source>
        <dbReference type="ARBA" id="ARBA00010996"/>
    </source>
</evidence>
<evidence type="ECO:0000259" key="4">
    <source>
        <dbReference type="PROSITE" id="PS51352"/>
    </source>
</evidence>
<dbReference type="CDD" id="cd02968">
    <property type="entry name" value="SCO"/>
    <property type="match status" value="1"/>
</dbReference>
<keyword evidence="3" id="KW-1133">Transmembrane helix</keyword>
<feature type="transmembrane region" description="Helical" evidence="3">
    <location>
        <begin position="6"/>
        <end position="30"/>
    </location>
</feature>
<evidence type="ECO:0000313" key="6">
    <source>
        <dbReference type="Proteomes" id="UP001069802"/>
    </source>
</evidence>
<dbReference type="Pfam" id="PF02630">
    <property type="entry name" value="SCO1-SenC"/>
    <property type="match status" value="1"/>
</dbReference>